<organism evidence="3 4">
    <name type="scientific">Uabimicrobium amorphum</name>
    <dbReference type="NCBI Taxonomy" id="2596890"/>
    <lineage>
        <taxon>Bacteria</taxon>
        <taxon>Pseudomonadati</taxon>
        <taxon>Planctomycetota</taxon>
        <taxon>Candidatus Uabimicrobiia</taxon>
        <taxon>Candidatus Uabimicrobiales</taxon>
        <taxon>Candidatus Uabimicrobiaceae</taxon>
        <taxon>Candidatus Uabimicrobium</taxon>
    </lineage>
</organism>
<evidence type="ECO:0000256" key="2">
    <source>
        <dbReference type="SAM" id="SignalP"/>
    </source>
</evidence>
<dbReference type="RefSeq" id="WP_151968403.1">
    <property type="nucleotide sequence ID" value="NZ_AP019860.1"/>
</dbReference>
<evidence type="ECO:0000313" key="4">
    <source>
        <dbReference type="Proteomes" id="UP000326354"/>
    </source>
</evidence>
<sequence>MKTRFIAMVFLCLLYAGCNSKFTFNVDPKIDVGEKQQNSENETSYEEDNSYETSGEDTSYEDTSGEDTSYEDTSGGDTSGEDTSYEDTSGGDTSGEDTSYDDTSGEDTSHEDTSYEDTSSGGNPSRSTITPPRRTIRRPVIIKRPVIVKSPTRLKTVRTYTPGVVVSSPFPQKRREFRRMKSPGVGYVWISGEWIWSSRWVWKKGHYAKPPRGKSKWIYGKCSKRGNKWYWVRGYWQ</sequence>
<dbReference type="Proteomes" id="UP000326354">
    <property type="component" value="Chromosome"/>
</dbReference>
<feature type="compositionally biased region" description="Acidic residues" evidence="1">
    <location>
        <begin position="94"/>
        <end position="105"/>
    </location>
</feature>
<feature type="chain" id="PRO_5024965046" evidence="2">
    <location>
        <begin position="21"/>
        <end position="237"/>
    </location>
</feature>
<accession>A0A5S9ILS5</accession>
<feature type="region of interest" description="Disordered" evidence="1">
    <location>
        <begin position="33"/>
        <end position="138"/>
    </location>
</feature>
<keyword evidence="2" id="KW-0732">Signal</keyword>
<feature type="signal peptide" evidence="2">
    <location>
        <begin position="1"/>
        <end position="20"/>
    </location>
</feature>
<feature type="compositionally biased region" description="Acidic residues" evidence="1">
    <location>
        <begin position="43"/>
        <end position="70"/>
    </location>
</feature>
<dbReference type="AlphaFoldDB" id="A0A5S9ILS5"/>
<dbReference type="OrthoDB" id="273229at2"/>
<keyword evidence="4" id="KW-1185">Reference proteome</keyword>
<evidence type="ECO:0000313" key="3">
    <source>
        <dbReference type="EMBL" id="BBM84233.1"/>
    </source>
</evidence>
<proteinExistence type="predicted"/>
<name>A0A5S9ILS5_UABAM</name>
<reference evidence="3 4" key="1">
    <citation type="submission" date="2019-08" db="EMBL/GenBank/DDBJ databases">
        <title>Complete genome sequence of Candidatus Uab amorphum.</title>
        <authorList>
            <person name="Shiratori T."/>
            <person name="Suzuki S."/>
            <person name="Kakizawa Y."/>
            <person name="Ishida K."/>
        </authorList>
    </citation>
    <scope>NUCLEOTIDE SEQUENCE [LARGE SCALE GENOMIC DNA]</scope>
    <source>
        <strain evidence="3 4">SRT547</strain>
    </source>
</reference>
<feature type="compositionally biased region" description="Low complexity" evidence="1">
    <location>
        <begin position="124"/>
        <end position="133"/>
    </location>
</feature>
<protein>
    <submittedName>
        <fullName evidence="3">Uncharacterized protein</fullName>
    </submittedName>
</protein>
<evidence type="ECO:0000256" key="1">
    <source>
        <dbReference type="SAM" id="MobiDB-lite"/>
    </source>
</evidence>
<gene>
    <name evidence="3" type="ORF">UABAM_02589</name>
</gene>
<dbReference type="EMBL" id="AP019860">
    <property type="protein sequence ID" value="BBM84233.1"/>
    <property type="molecule type" value="Genomic_DNA"/>
</dbReference>
<dbReference type="KEGG" id="uam:UABAM_02589"/>